<organism evidence="1 2">
    <name type="scientific">Candidatus Magnetobacterium bavaricum</name>
    <dbReference type="NCBI Taxonomy" id="29290"/>
    <lineage>
        <taxon>Bacteria</taxon>
        <taxon>Pseudomonadati</taxon>
        <taxon>Nitrospirota</taxon>
        <taxon>Thermodesulfovibrionia</taxon>
        <taxon>Thermodesulfovibrionales</taxon>
        <taxon>Candidatus Magnetobacteriaceae</taxon>
        <taxon>Candidatus Magnetobacterium</taxon>
    </lineage>
</organism>
<dbReference type="AlphaFoldDB" id="A0A0F3GJP8"/>
<comment type="caution">
    <text evidence="1">The sequence shown here is derived from an EMBL/GenBank/DDBJ whole genome shotgun (WGS) entry which is preliminary data.</text>
</comment>
<name>A0A0F3GJP8_9BACT</name>
<dbReference type="EMBL" id="LACI01002403">
    <property type="protein sequence ID" value="KJU82189.1"/>
    <property type="molecule type" value="Genomic_DNA"/>
</dbReference>
<reference evidence="1 2" key="1">
    <citation type="submission" date="2015-02" db="EMBL/GenBank/DDBJ databases">
        <title>Single-cell genomics of uncultivated deep-branching MTB reveals a conserved set of magnetosome genes.</title>
        <authorList>
            <person name="Kolinko S."/>
            <person name="Richter M."/>
            <person name="Glockner F.O."/>
            <person name="Brachmann A."/>
            <person name="Schuler D."/>
        </authorList>
    </citation>
    <scope>NUCLEOTIDE SEQUENCE [LARGE SCALE GENOMIC DNA]</scope>
    <source>
        <strain evidence="1">TM-1</strain>
    </source>
</reference>
<proteinExistence type="predicted"/>
<dbReference type="Proteomes" id="UP000033423">
    <property type="component" value="Unassembled WGS sequence"/>
</dbReference>
<evidence type="ECO:0000313" key="2">
    <source>
        <dbReference type="Proteomes" id="UP000033423"/>
    </source>
</evidence>
<accession>A0A0F3GJP8</accession>
<keyword evidence="2" id="KW-1185">Reference proteome</keyword>
<evidence type="ECO:0000313" key="1">
    <source>
        <dbReference type="EMBL" id="KJU82189.1"/>
    </source>
</evidence>
<protein>
    <submittedName>
        <fullName evidence="1">Uncharacterized protein</fullName>
    </submittedName>
</protein>
<gene>
    <name evidence="1" type="ORF">MBAV_005607</name>
</gene>
<sequence length="110" mass="11773">MEIDISIDKESMTLDVANPHDFDVNKATQEIVNFAKGIGVDVGGLNINYLLSRMIRGVAGCEHGCPADAKSLVRSGVGAFKLNYIDGGVLSAGCTIKDNRQLEVKVFPGY</sequence>